<accession>A0A3L8SY70</accession>
<protein>
    <submittedName>
        <fullName evidence="2">Uncharacterized protein</fullName>
    </submittedName>
</protein>
<keyword evidence="3" id="KW-1185">Reference proteome</keyword>
<evidence type="ECO:0000313" key="3">
    <source>
        <dbReference type="Proteomes" id="UP000276834"/>
    </source>
</evidence>
<feature type="region of interest" description="Disordered" evidence="1">
    <location>
        <begin position="1"/>
        <end position="37"/>
    </location>
</feature>
<dbReference type="Proteomes" id="UP000276834">
    <property type="component" value="Unassembled WGS sequence"/>
</dbReference>
<feature type="non-terminal residue" evidence="2">
    <location>
        <position position="195"/>
    </location>
</feature>
<dbReference type="AlphaFoldDB" id="A0A3L8SY70"/>
<evidence type="ECO:0000313" key="2">
    <source>
        <dbReference type="EMBL" id="RLW10510.1"/>
    </source>
</evidence>
<sequence length="195" mass="20377">ALPAALTPALGEPPYCSSHFHTDGSREPTNPSFPPPPLHGWSKHQPSFAWEGPTCKLDAMGLEMQTLGSDPTPAQGRSNTSSLFSHQVLAPAASPARVPPQPPKRASAPVSLTLHQAAGLADESCPIASQAQPVGVSLLSPPPEASLEWGQAPTACVCIPSLPLPFPTDLALRFCCSAPPAQLFEARAKAWLDKA</sequence>
<proteinExistence type="predicted"/>
<evidence type="ECO:0000256" key="1">
    <source>
        <dbReference type="SAM" id="MobiDB-lite"/>
    </source>
</evidence>
<organism evidence="2 3">
    <name type="scientific">Chloebia gouldiae</name>
    <name type="common">Gouldian finch</name>
    <name type="synonym">Erythrura gouldiae</name>
    <dbReference type="NCBI Taxonomy" id="44316"/>
    <lineage>
        <taxon>Eukaryota</taxon>
        <taxon>Metazoa</taxon>
        <taxon>Chordata</taxon>
        <taxon>Craniata</taxon>
        <taxon>Vertebrata</taxon>
        <taxon>Euteleostomi</taxon>
        <taxon>Archelosauria</taxon>
        <taxon>Archosauria</taxon>
        <taxon>Dinosauria</taxon>
        <taxon>Saurischia</taxon>
        <taxon>Theropoda</taxon>
        <taxon>Coelurosauria</taxon>
        <taxon>Aves</taxon>
        <taxon>Neognathae</taxon>
        <taxon>Neoaves</taxon>
        <taxon>Telluraves</taxon>
        <taxon>Australaves</taxon>
        <taxon>Passeriformes</taxon>
        <taxon>Passeroidea</taxon>
        <taxon>Passeridae</taxon>
        <taxon>Chloebia</taxon>
    </lineage>
</organism>
<dbReference type="EMBL" id="QUSF01000004">
    <property type="protein sequence ID" value="RLW10510.1"/>
    <property type="molecule type" value="Genomic_DNA"/>
</dbReference>
<comment type="caution">
    <text evidence="2">The sequence shown here is derived from an EMBL/GenBank/DDBJ whole genome shotgun (WGS) entry which is preliminary data.</text>
</comment>
<reference evidence="2 3" key="1">
    <citation type="journal article" date="2018" name="Proc. R. Soc. B">
        <title>A non-coding region near Follistatin controls head colour polymorphism in the Gouldian finch.</title>
        <authorList>
            <person name="Toomey M.B."/>
            <person name="Marques C.I."/>
            <person name="Andrade P."/>
            <person name="Araujo P.M."/>
            <person name="Sabatino S."/>
            <person name="Gazda M.A."/>
            <person name="Afonso S."/>
            <person name="Lopes R.J."/>
            <person name="Corbo J.C."/>
            <person name="Carneiro M."/>
        </authorList>
    </citation>
    <scope>NUCLEOTIDE SEQUENCE [LARGE SCALE GENOMIC DNA]</scope>
    <source>
        <strain evidence="2">Red01</strain>
        <tissue evidence="2">Muscle</tissue>
    </source>
</reference>
<feature type="non-terminal residue" evidence="2">
    <location>
        <position position="1"/>
    </location>
</feature>
<gene>
    <name evidence="2" type="ORF">DV515_00001904</name>
</gene>
<name>A0A3L8SY70_CHLGU</name>